<dbReference type="GO" id="GO:0005634">
    <property type="term" value="C:nucleus"/>
    <property type="evidence" value="ECO:0007669"/>
    <property type="project" value="UniProtKB-SubCell"/>
</dbReference>
<proteinExistence type="predicted"/>
<feature type="region of interest" description="Disordered" evidence="5">
    <location>
        <begin position="73"/>
        <end position="143"/>
    </location>
</feature>
<feature type="compositionally biased region" description="Pro residues" evidence="5">
    <location>
        <begin position="561"/>
        <end position="570"/>
    </location>
</feature>
<feature type="domain" description="Runt" evidence="6">
    <location>
        <begin position="250"/>
        <end position="378"/>
    </location>
</feature>
<feature type="compositionally biased region" description="Polar residues" evidence="5">
    <location>
        <begin position="478"/>
        <end position="489"/>
    </location>
</feature>
<dbReference type="InterPro" id="IPR013524">
    <property type="entry name" value="Runt_dom"/>
</dbReference>
<feature type="compositionally biased region" description="Polar residues" evidence="5">
    <location>
        <begin position="127"/>
        <end position="140"/>
    </location>
</feature>
<dbReference type="PANTHER" id="PTHR11950">
    <property type="entry name" value="RUNT RELATED"/>
    <property type="match status" value="1"/>
</dbReference>
<evidence type="ECO:0000313" key="8">
    <source>
        <dbReference type="Proteomes" id="UP001500889"/>
    </source>
</evidence>
<feature type="compositionally biased region" description="Basic residues" evidence="5">
    <location>
        <begin position="531"/>
        <end position="556"/>
    </location>
</feature>
<dbReference type="AlphaFoldDB" id="A0AAU9FZ31"/>
<keyword evidence="2" id="KW-0805">Transcription regulation</keyword>
<dbReference type="PANTHER" id="PTHR11950:SF49">
    <property type="entry name" value="PROTEIN LOZENGE"/>
    <property type="match status" value="1"/>
</dbReference>
<dbReference type="SUPFAM" id="SSF49417">
    <property type="entry name" value="p53-like transcription factors"/>
    <property type="match status" value="1"/>
</dbReference>
<keyword evidence="3" id="KW-0804">Transcription</keyword>
<evidence type="ECO:0000256" key="1">
    <source>
        <dbReference type="ARBA" id="ARBA00004123"/>
    </source>
</evidence>
<feature type="compositionally biased region" description="Basic residues" evidence="5">
    <location>
        <begin position="93"/>
        <end position="124"/>
    </location>
</feature>
<evidence type="ECO:0000259" key="6">
    <source>
        <dbReference type="PROSITE" id="PS51062"/>
    </source>
</evidence>
<dbReference type="GO" id="GO:0000978">
    <property type="term" value="F:RNA polymerase II cis-regulatory region sequence-specific DNA binding"/>
    <property type="evidence" value="ECO:0007669"/>
    <property type="project" value="TreeGrafter"/>
</dbReference>
<evidence type="ECO:0000256" key="5">
    <source>
        <dbReference type="SAM" id="MobiDB-lite"/>
    </source>
</evidence>
<feature type="region of interest" description="Disordered" evidence="5">
    <location>
        <begin position="769"/>
        <end position="860"/>
    </location>
</feature>
<feature type="compositionally biased region" description="Low complexity" evidence="5">
    <location>
        <begin position="823"/>
        <end position="832"/>
    </location>
</feature>
<dbReference type="EMBL" id="AP029266">
    <property type="protein sequence ID" value="BFG00657.1"/>
    <property type="molecule type" value="Genomic_DNA"/>
</dbReference>
<keyword evidence="4" id="KW-0539">Nucleus</keyword>
<dbReference type="FunFam" id="2.60.40.720:FF:000001">
    <property type="entry name" value="Runt-related transcription factor"/>
    <property type="match status" value="1"/>
</dbReference>
<protein>
    <submittedName>
        <fullName evidence="7">Protein lozenge</fullName>
    </submittedName>
</protein>
<dbReference type="Proteomes" id="UP001500889">
    <property type="component" value="Chromosome A"/>
</dbReference>
<dbReference type="GO" id="GO:0005524">
    <property type="term" value="F:ATP binding"/>
    <property type="evidence" value="ECO:0007669"/>
    <property type="project" value="InterPro"/>
</dbReference>
<dbReference type="PROSITE" id="PS51062">
    <property type="entry name" value="RUNT"/>
    <property type="match status" value="1"/>
</dbReference>
<dbReference type="GO" id="GO:0048592">
    <property type="term" value="P:eye morphogenesis"/>
    <property type="evidence" value="ECO:0007669"/>
    <property type="project" value="UniProtKB-ARBA"/>
</dbReference>
<evidence type="ECO:0000256" key="4">
    <source>
        <dbReference type="ARBA" id="ARBA00023242"/>
    </source>
</evidence>
<evidence type="ECO:0000256" key="2">
    <source>
        <dbReference type="ARBA" id="ARBA00023015"/>
    </source>
</evidence>
<name>A0AAU9FZ31_DROMD</name>
<keyword evidence="8" id="KW-1185">Reference proteome</keyword>
<feature type="region of interest" description="Disordered" evidence="5">
    <location>
        <begin position="186"/>
        <end position="238"/>
    </location>
</feature>
<feature type="compositionally biased region" description="Low complexity" evidence="5">
    <location>
        <begin position="186"/>
        <end position="207"/>
    </location>
</feature>
<comment type="subcellular location">
    <subcellularLocation>
        <location evidence="1">Nucleus</location>
    </subcellularLocation>
</comment>
<reference evidence="7 8" key="1">
    <citation type="submission" date="2024-02" db="EMBL/GenBank/DDBJ databases">
        <title>A chromosome-level genome assembly of Drosophila madeirensis, a fruit fly species endemic to Madeira island.</title>
        <authorList>
            <person name="Tomihara K."/>
            <person name="Llopart A."/>
            <person name="Yamamoto D."/>
        </authorList>
    </citation>
    <scope>NUCLEOTIDE SEQUENCE [LARGE SCALE GENOMIC DNA]</scope>
    <source>
        <strain evidence="7 8">RF1</strain>
    </source>
</reference>
<sequence length="860" mass="88562">MHLHLLASDPTTQQSSSSSSGRSRGRSSVRRLHTGAAEVAESTAQTDLTASDAGCATVAPVSIAGPGRLARSINGSSVGSHHPHSYYPPYPHHYTHNPHSHSHLQHLQHSHHPHHPHLAAHPSHHSMVTSSTSPTGNGWTTPGDYKGATAATAPAAPSVASSVAATASTAAAAAAASVMCEVLPSSSASVGSSSPTGGASNGTAHSGHSGGGGNSSSTTTTTTTTTGANSNNNNNNNNAVHQDLLWMERLVLKRQQEHPGELVRTSNPYFLCSALPSHWRSNKTLPLAFKVVALAEVGDGTYVTIRAGNDENCCAELRNCTAQMKNDVAKFNDLRFVGRSGRGKSFTLTITVATSPPQVATYAKAIKVTVDGPREPRSKTSPTGGPHYRALGLGQRPYIDGFPKTLHELETLRRSAKVAAATTAVAAAATAATAVAAAAAASGSTTANNSAAGIGGVGVAGGSNGSGSGSGSGAGLVQQLSSNYSSPNSTINSDCQIYKPNAPHIQETDLMGAGEWTGSSSSAAAYYHSHAHHPHAHHPHAHHAHAHAHAHAHHLQHQMALPPPPPPPAAAPVTNGTGGMGMGVGVGVGMSMGVGMGMSMNHYGSGYETASSLDAGNYAAHLPAVLPEMHGHGFATDPYQTAGGYGSSAGAAKSDLENLGGGYGAGAGYNNWSNGYNNYQYGSCTAATAQYGGTGAHAAAPPPPPPPPVVLYPQLYSTVNQNQIHLHLHSSEKLEQYLGSASDQQLTISSLTGSRSSIEIGLGGAGGGLVGGLTGDQEHHQLQQHQQQHQPHQQQQLQQTQEQTSEASNQSYHLGHHNQLPHQQQQQQAEQGDGVGVGVGVEAPRDVEDVGDLTQVWRPY</sequence>
<dbReference type="GO" id="GO:0000981">
    <property type="term" value="F:DNA-binding transcription factor activity, RNA polymerase II-specific"/>
    <property type="evidence" value="ECO:0007669"/>
    <property type="project" value="TreeGrafter"/>
</dbReference>
<feature type="region of interest" description="Disordered" evidence="5">
    <location>
        <begin position="531"/>
        <end position="571"/>
    </location>
</feature>
<dbReference type="PRINTS" id="PR00967">
    <property type="entry name" value="ONCOGENEAML1"/>
</dbReference>
<dbReference type="Gene3D" id="2.60.40.720">
    <property type="match status" value="1"/>
</dbReference>
<feature type="region of interest" description="Disordered" evidence="5">
    <location>
        <begin position="1"/>
        <end position="48"/>
    </location>
</feature>
<feature type="region of interest" description="Disordered" evidence="5">
    <location>
        <begin position="463"/>
        <end position="489"/>
    </location>
</feature>
<dbReference type="InterPro" id="IPR000040">
    <property type="entry name" value="AML1_Runt"/>
</dbReference>
<evidence type="ECO:0000313" key="7">
    <source>
        <dbReference type="EMBL" id="BFG00657.1"/>
    </source>
</evidence>
<dbReference type="GO" id="GO:0001709">
    <property type="term" value="P:cell fate determination"/>
    <property type="evidence" value="ECO:0007669"/>
    <property type="project" value="UniProtKB-ARBA"/>
</dbReference>
<dbReference type="InterPro" id="IPR008967">
    <property type="entry name" value="p53-like_TF_DNA-bd_sf"/>
</dbReference>
<evidence type="ECO:0000256" key="3">
    <source>
        <dbReference type="ARBA" id="ARBA00023163"/>
    </source>
</evidence>
<feature type="compositionally biased region" description="Gly residues" evidence="5">
    <location>
        <begin position="463"/>
        <end position="474"/>
    </location>
</feature>
<dbReference type="Pfam" id="PF00853">
    <property type="entry name" value="Runt"/>
    <property type="match status" value="1"/>
</dbReference>
<accession>A0AAU9FZ31</accession>
<gene>
    <name evidence="7" type="ORF">DMAD_00593</name>
</gene>
<feature type="compositionally biased region" description="Low complexity" evidence="5">
    <location>
        <begin position="783"/>
        <end position="804"/>
    </location>
</feature>
<dbReference type="InterPro" id="IPR012346">
    <property type="entry name" value="p53/RUNT-type_TF_DNA-bd_sf"/>
</dbReference>
<feature type="compositionally biased region" description="Basic residues" evidence="5">
    <location>
        <begin position="23"/>
        <end position="33"/>
    </location>
</feature>
<dbReference type="GO" id="GO:0003006">
    <property type="term" value="P:developmental process involved in reproduction"/>
    <property type="evidence" value="ECO:0007669"/>
    <property type="project" value="UniProtKB-ARBA"/>
</dbReference>
<organism evidence="7 8">
    <name type="scientific">Drosophila madeirensis</name>
    <name type="common">Fruit fly</name>
    <dbReference type="NCBI Taxonomy" id="30013"/>
    <lineage>
        <taxon>Eukaryota</taxon>
        <taxon>Metazoa</taxon>
        <taxon>Ecdysozoa</taxon>
        <taxon>Arthropoda</taxon>
        <taxon>Hexapoda</taxon>
        <taxon>Insecta</taxon>
        <taxon>Pterygota</taxon>
        <taxon>Neoptera</taxon>
        <taxon>Endopterygota</taxon>
        <taxon>Diptera</taxon>
        <taxon>Brachycera</taxon>
        <taxon>Muscomorpha</taxon>
        <taxon>Ephydroidea</taxon>
        <taxon>Drosophilidae</taxon>
        <taxon>Drosophila</taxon>
        <taxon>Sophophora</taxon>
    </lineage>
</organism>
<feature type="compositionally biased region" description="Low complexity" evidence="5">
    <location>
        <begin position="215"/>
        <end position="238"/>
    </location>
</feature>